<protein>
    <submittedName>
        <fullName evidence="1">F-box/LRR-repeat protein 21</fullName>
    </submittedName>
</protein>
<dbReference type="PANTHER" id="PTHR38926">
    <property type="entry name" value="F-BOX DOMAIN CONTAINING PROTEIN, EXPRESSED"/>
    <property type="match status" value="1"/>
</dbReference>
<dbReference type="Proteomes" id="UP001418222">
    <property type="component" value="Unassembled WGS sequence"/>
</dbReference>
<dbReference type="PANTHER" id="PTHR38926:SF74">
    <property type="entry name" value="OS08G0193600 PROTEIN"/>
    <property type="match status" value="1"/>
</dbReference>
<dbReference type="InterPro" id="IPR032675">
    <property type="entry name" value="LRR_dom_sf"/>
</dbReference>
<evidence type="ECO:0000313" key="1">
    <source>
        <dbReference type="EMBL" id="KAK8951927.1"/>
    </source>
</evidence>
<comment type="caution">
    <text evidence="1">The sequence shown here is derived from an EMBL/GenBank/DDBJ whole genome shotgun (WGS) entry which is preliminary data.</text>
</comment>
<sequence length="306" mass="34432">MSYCSFSHEVVERVGPVCPQLKSFRLDQRVFTLPHAITPRQDAVALAIAKHFKQLCRLRLIANSLTGVGLSAILDNCPDLEYLDIRRCFLVCYLDESLKSKCTRIKELRRAKDPTSDYEYSDVELETVDPDFNTPLSHTESDRGYSDDEGFDHYGYIDDDDDFIEIELILVKALFGWAVADEKLLMNCGQSSGASRRRSCGRHRWRFLRTGRHLTPTESRGSNPKPLGLGQGSARAMGWIFVFTHLITTAETLADGGTNRGCCRKTAEVRKKSEREKKAARLLRITAFKSCGLGQEEKSGVKKTGV</sequence>
<dbReference type="AlphaFoldDB" id="A0AAP0GCZ7"/>
<evidence type="ECO:0000313" key="2">
    <source>
        <dbReference type="Proteomes" id="UP001418222"/>
    </source>
</evidence>
<accession>A0AAP0GCZ7</accession>
<dbReference type="Gene3D" id="3.80.10.10">
    <property type="entry name" value="Ribonuclease Inhibitor"/>
    <property type="match status" value="1"/>
</dbReference>
<reference evidence="1 2" key="1">
    <citation type="journal article" date="2022" name="Nat. Plants">
        <title>Genomes of leafy and leafless Platanthera orchids illuminate the evolution of mycoheterotrophy.</title>
        <authorList>
            <person name="Li M.H."/>
            <person name="Liu K.W."/>
            <person name="Li Z."/>
            <person name="Lu H.C."/>
            <person name="Ye Q.L."/>
            <person name="Zhang D."/>
            <person name="Wang J.Y."/>
            <person name="Li Y.F."/>
            <person name="Zhong Z.M."/>
            <person name="Liu X."/>
            <person name="Yu X."/>
            <person name="Liu D.K."/>
            <person name="Tu X.D."/>
            <person name="Liu B."/>
            <person name="Hao Y."/>
            <person name="Liao X.Y."/>
            <person name="Jiang Y.T."/>
            <person name="Sun W.H."/>
            <person name="Chen J."/>
            <person name="Chen Y.Q."/>
            <person name="Ai Y."/>
            <person name="Zhai J.W."/>
            <person name="Wu S.S."/>
            <person name="Zhou Z."/>
            <person name="Hsiao Y.Y."/>
            <person name="Wu W.L."/>
            <person name="Chen Y.Y."/>
            <person name="Lin Y.F."/>
            <person name="Hsu J.L."/>
            <person name="Li C.Y."/>
            <person name="Wang Z.W."/>
            <person name="Zhao X."/>
            <person name="Zhong W.Y."/>
            <person name="Ma X.K."/>
            <person name="Ma L."/>
            <person name="Huang J."/>
            <person name="Chen G.Z."/>
            <person name="Huang M.Z."/>
            <person name="Huang L."/>
            <person name="Peng D.H."/>
            <person name="Luo Y.B."/>
            <person name="Zou S.Q."/>
            <person name="Chen S.P."/>
            <person name="Lan S."/>
            <person name="Tsai W.C."/>
            <person name="Van de Peer Y."/>
            <person name="Liu Z.J."/>
        </authorList>
    </citation>
    <scope>NUCLEOTIDE SEQUENCE [LARGE SCALE GENOMIC DNA]</scope>
    <source>
        <strain evidence="1">Lor287</strain>
    </source>
</reference>
<keyword evidence="2" id="KW-1185">Reference proteome</keyword>
<dbReference type="SUPFAM" id="SSF52047">
    <property type="entry name" value="RNI-like"/>
    <property type="match status" value="1"/>
</dbReference>
<organism evidence="1 2">
    <name type="scientific">Platanthera zijinensis</name>
    <dbReference type="NCBI Taxonomy" id="2320716"/>
    <lineage>
        <taxon>Eukaryota</taxon>
        <taxon>Viridiplantae</taxon>
        <taxon>Streptophyta</taxon>
        <taxon>Embryophyta</taxon>
        <taxon>Tracheophyta</taxon>
        <taxon>Spermatophyta</taxon>
        <taxon>Magnoliopsida</taxon>
        <taxon>Liliopsida</taxon>
        <taxon>Asparagales</taxon>
        <taxon>Orchidaceae</taxon>
        <taxon>Orchidoideae</taxon>
        <taxon>Orchideae</taxon>
        <taxon>Orchidinae</taxon>
        <taxon>Platanthera</taxon>
    </lineage>
</organism>
<gene>
    <name evidence="1" type="primary">FBL21</name>
    <name evidence="1" type="ORF">KSP39_PZI003268</name>
</gene>
<proteinExistence type="predicted"/>
<dbReference type="EMBL" id="JBBWWQ010000003">
    <property type="protein sequence ID" value="KAK8951927.1"/>
    <property type="molecule type" value="Genomic_DNA"/>
</dbReference>
<name>A0AAP0GCZ7_9ASPA</name>